<dbReference type="Pfam" id="PF00096">
    <property type="entry name" value="zf-C2H2"/>
    <property type="match status" value="2"/>
</dbReference>
<evidence type="ECO:0000256" key="3">
    <source>
        <dbReference type="ARBA" id="ARBA00022771"/>
    </source>
</evidence>
<sequence>MSDIKYQQSKILSQHSVEDQDNSILQVVQKSPSEINEVNVVDYLQDCVNKLLTKDSGIHLSSTPIYNSNIESQLKNKNDYKNSIEFDFIKIENIFLQNIPNSQNELRFKCIEQNHLKMKNESAESITHLDEKNTNSIKLIKMNNAIDTEDVKSNNIPVKVKKAFVLEKNVFTQVKDKSYNLEVKNENLNDENNDPETKFITSNNQSKIKINNLVMLNKQVKTCSQCSMTFRYKRHLDRHLEGHQKNNCSHCSAKFARRKHLDIHLFRSHGERVTKYPHSCDVCSRSFPKRILLNRHRAKHNYENGKVCSDCGEMLKAEEDDKEHKENHCTRKQFKCKRCLQTFSIEQTYIAHIQNHDNYKCPKCDVTFASKKKVHEHCKMVHSSKLNHDKISNNGIYFCTDCRHTFLKKDDYSRHLDSTLHLNKVNREIFQRDIFTCLICSKKLISQRALDQHVRRIHKEEKRFTCNIYGCTFQCARKSDLDRHRQLHVEQRNVVCEQCGKTFTSVSILNDHVLYIHNKERQFICEECGKAFKRNSLLKRHKLSHQQYRPFVCMQCNTAFKRSHHLSRHMETCHRITLEKKKKVVKLMKTEDGHLVPVPEKPKKLKPKKLKMKAGSNKILLSDDKSVTFQNVDINNKYSDSYLEAQTLLNSNDLCENSPLPLELTNVLSNTDFAPQVLSLVDINAEQIVTVEVTTPKTLIMNDLVDQFEINCNEILNLTNYQDLEFQYGISNTDQNLYDHINYSELSLGTVEGTSFFVDSNINKLDTLPIENYLNQSFPSFLNF</sequence>
<dbReference type="InterPro" id="IPR036236">
    <property type="entry name" value="Znf_C2H2_sf"/>
</dbReference>
<feature type="domain" description="C2H2-type" evidence="6">
    <location>
        <begin position="464"/>
        <end position="493"/>
    </location>
</feature>
<name>A0A6J3KI59_9HYME</name>
<evidence type="ECO:0000313" key="7">
    <source>
        <dbReference type="Proteomes" id="UP000504631"/>
    </source>
</evidence>
<dbReference type="PROSITE" id="PS00028">
    <property type="entry name" value="ZINC_FINGER_C2H2_1"/>
    <property type="match status" value="11"/>
</dbReference>
<feature type="domain" description="C2H2-type" evidence="6">
    <location>
        <begin position="334"/>
        <end position="361"/>
    </location>
</feature>
<dbReference type="RefSeq" id="XP_033352612.1">
    <property type="nucleotide sequence ID" value="XM_033496721.1"/>
</dbReference>
<keyword evidence="3 5" id="KW-0863">Zinc-finger</keyword>
<protein>
    <submittedName>
        <fullName evidence="8 9">Oocyte zinc finger protein XlCOF6-like</fullName>
    </submittedName>
</protein>
<feature type="domain" description="C2H2-type" evidence="6">
    <location>
        <begin position="494"/>
        <end position="522"/>
    </location>
</feature>
<feature type="domain" description="C2H2-type" evidence="6">
    <location>
        <begin position="397"/>
        <end position="426"/>
    </location>
</feature>
<dbReference type="AlphaFoldDB" id="A0A6J3KI59"/>
<dbReference type="GO" id="GO:0008270">
    <property type="term" value="F:zinc ion binding"/>
    <property type="evidence" value="ECO:0007669"/>
    <property type="project" value="UniProtKB-KW"/>
</dbReference>
<keyword evidence="7" id="KW-1185">Reference proteome</keyword>
<evidence type="ECO:0000313" key="10">
    <source>
        <dbReference type="RefSeq" id="XP_033352612.1"/>
    </source>
</evidence>
<evidence type="ECO:0000256" key="5">
    <source>
        <dbReference type="PROSITE-ProRule" id="PRU00042"/>
    </source>
</evidence>
<dbReference type="SMART" id="SM00355">
    <property type="entry name" value="ZnF_C2H2"/>
    <property type="match status" value="12"/>
</dbReference>
<gene>
    <name evidence="8 9 10" type="primary">LOC117235054</name>
</gene>
<reference evidence="8 9" key="1">
    <citation type="submission" date="2025-04" db="UniProtKB">
        <authorList>
            <consortium name="RefSeq"/>
        </authorList>
    </citation>
    <scope>IDENTIFICATION</scope>
    <source>
        <tissue evidence="8 9">Muscle</tissue>
    </source>
</reference>
<organism evidence="7 8">
    <name type="scientific">Bombus vosnesenskii</name>
    <dbReference type="NCBI Taxonomy" id="207650"/>
    <lineage>
        <taxon>Eukaryota</taxon>
        <taxon>Metazoa</taxon>
        <taxon>Ecdysozoa</taxon>
        <taxon>Arthropoda</taxon>
        <taxon>Hexapoda</taxon>
        <taxon>Insecta</taxon>
        <taxon>Pterygota</taxon>
        <taxon>Neoptera</taxon>
        <taxon>Endopterygota</taxon>
        <taxon>Hymenoptera</taxon>
        <taxon>Apocrita</taxon>
        <taxon>Aculeata</taxon>
        <taxon>Apoidea</taxon>
        <taxon>Anthophila</taxon>
        <taxon>Apidae</taxon>
        <taxon>Bombus</taxon>
        <taxon>Pyrobombus</taxon>
    </lineage>
</organism>
<dbReference type="FunFam" id="3.30.160.60:FF:000202">
    <property type="entry name" value="Zinc finger protein 574"/>
    <property type="match status" value="1"/>
</dbReference>
<feature type="domain" description="C2H2-type" evidence="6">
    <location>
        <begin position="221"/>
        <end position="248"/>
    </location>
</feature>
<dbReference type="RefSeq" id="XP_033352611.1">
    <property type="nucleotide sequence ID" value="XM_033496720.1"/>
</dbReference>
<dbReference type="PANTHER" id="PTHR24408">
    <property type="entry name" value="ZINC FINGER PROTEIN"/>
    <property type="match status" value="1"/>
</dbReference>
<dbReference type="KEGG" id="bvk:117235054"/>
<dbReference type="SUPFAM" id="SSF57667">
    <property type="entry name" value="beta-beta-alpha zinc fingers"/>
    <property type="match status" value="4"/>
</dbReference>
<dbReference type="InterPro" id="IPR013087">
    <property type="entry name" value="Znf_C2H2_type"/>
</dbReference>
<dbReference type="RefSeq" id="XP_033352610.1">
    <property type="nucleotide sequence ID" value="XM_033496719.1"/>
</dbReference>
<feature type="domain" description="C2H2-type" evidence="6">
    <location>
        <begin position="359"/>
        <end position="387"/>
    </location>
</feature>
<dbReference type="GO" id="GO:0000981">
    <property type="term" value="F:DNA-binding transcription factor activity, RNA polymerase II-specific"/>
    <property type="evidence" value="ECO:0007669"/>
    <property type="project" value="TreeGrafter"/>
</dbReference>
<feature type="domain" description="C2H2-type" evidence="6">
    <location>
        <begin position="435"/>
        <end position="463"/>
    </location>
</feature>
<evidence type="ECO:0000313" key="8">
    <source>
        <dbReference type="RefSeq" id="XP_033352610.1"/>
    </source>
</evidence>
<dbReference type="GeneID" id="117235054"/>
<keyword evidence="2" id="KW-0677">Repeat</keyword>
<evidence type="ECO:0000256" key="4">
    <source>
        <dbReference type="ARBA" id="ARBA00022833"/>
    </source>
</evidence>
<dbReference type="Proteomes" id="UP000504631">
    <property type="component" value="Unplaced"/>
</dbReference>
<evidence type="ECO:0000256" key="1">
    <source>
        <dbReference type="ARBA" id="ARBA00022723"/>
    </source>
</evidence>
<evidence type="ECO:0000313" key="9">
    <source>
        <dbReference type="RefSeq" id="XP_033352611.1"/>
    </source>
</evidence>
<dbReference type="PANTHER" id="PTHR24408:SF58">
    <property type="entry name" value="TRANSCRIPTION FACTOR (TFIIIA), PUTATIVE (AFU_ORTHOLOGUE AFUA_1G05150)-RELATED"/>
    <property type="match status" value="1"/>
</dbReference>
<keyword evidence="1" id="KW-0479">Metal-binding</keyword>
<proteinExistence type="predicted"/>
<accession>A0A6J3KI59</accession>
<dbReference type="GO" id="GO:0005634">
    <property type="term" value="C:nucleus"/>
    <property type="evidence" value="ECO:0007669"/>
    <property type="project" value="TreeGrafter"/>
</dbReference>
<dbReference type="GO" id="GO:0032502">
    <property type="term" value="P:developmental process"/>
    <property type="evidence" value="ECO:0007669"/>
    <property type="project" value="UniProtKB-ARBA"/>
</dbReference>
<feature type="domain" description="C2H2-type" evidence="6">
    <location>
        <begin position="523"/>
        <end position="550"/>
    </location>
</feature>
<keyword evidence="4" id="KW-0862">Zinc</keyword>
<dbReference type="PROSITE" id="PS50157">
    <property type="entry name" value="ZINC_FINGER_C2H2_2"/>
    <property type="match status" value="10"/>
</dbReference>
<evidence type="ECO:0000256" key="2">
    <source>
        <dbReference type="ARBA" id="ARBA00022737"/>
    </source>
</evidence>
<feature type="domain" description="C2H2-type" evidence="6">
    <location>
        <begin position="278"/>
        <end position="305"/>
    </location>
</feature>
<feature type="domain" description="C2H2-type" evidence="6">
    <location>
        <begin position="551"/>
        <end position="574"/>
    </location>
</feature>
<evidence type="ECO:0000259" key="6">
    <source>
        <dbReference type="PROSITE" id="PS50157"/>
    </source>
</evidence>
<dbReference type="Gene3D" id="3.30.160.60">
    <property type="entry name" value="Classic Zinc Finger"/>
    <property type="match status" value="7"/>
</dbReference>
<dbReference type="GO" id="GO:0043565">
    <property type="term" value="F:sequence-specific DNA binding"/>
    <property type="evidence" value="ECO:0007669"/>
    <property type="project" value="TreeGrafter"/>
</dbReference>